<keyword evidence="2" id="KW-1185">Reference proteome</keyword>
<evidence type="ECO:0000313" key="2">
    <source>
        <dbReference type="Proteomes" id="UP000887013"/>
    </source>
</evidence>
<name>A0A8X6QUV1_NEPPI</name>
<feature type="non-terminal residue" evidence="1">
    <location>
        <position position="1"/>
    </location>
</feature>
<comment type="caution">
    <text evidence="1">The sequence shown here is derived from an EMBL/GenBank/DDBJ whole genome shotgun (WGS) entry which is preliminary data.</text>
</comment>
<protein>
    <submittedName>
        <fullName evidence="1">Uncharacterized protein</fullName>
    </submittedName>
</protein>
<gene>
    <name evidence="1" type="ORF">NPIL_554661</name>
</gene>
<accession>A0A8X6QUV1</accession>
<reference evidence="1" key="1">
    <citation type="submission" date="2020-08" db="EMBL/GenBank/DDBJ databases">
        <title>Multicomponent nature underlies the extraordinary mechanical properties of spider dragline silk.</title>
        <authorList>
            <person name="Kono N."/>
            <person name="Nakamura H."/>
            <person name="Mori M."/>
            <person name="Yoshida Y."/>
            <person name="Ohtoshi R."/>
            <person name="Malay A.D."/>
            <person name="Moran D.A.P."/>
            <person name="Tomita M."/>
            <person name="Numata K."/>
            <person name="Arakawa K."/>
        </authorList>
    </citation>
    <scope>NUCLEOTIDE SEQUENCE</scope>
</reference>
<dbReference type="AlphaFoldDB" id="A0A8X6QUV1"/>
<dbReference type="EMBL" id="BMAW01130000">
    <property type="protein sequence ID" value="GFU32995.1"/>
    <property type="molecule type" value="Genomic_DNA"/>
</dbReference>
<dbReference type="Proteomes" id="UP000887013">
    <property type="component" value="Unassembled WGS sequence"/>
</dbReference>
<organism evidence="1 2">
    <name type="scientific">Nephila pilipes</name>
    <name type="common">Giant wood spider</name>
    <name type="synonym">Nephila maculata</name>
    <dbReference type="NCBI Taxonomy" id="299642"/>
    <lineage>
        <taxon>Eukaryota</taxon>
        <taxon>Metazoa</taxon>
        <taxon>Ecdysozoa</taxon>
        <taxon>Arthropoda</taxon>
        <taxon>Chelicerata</taxon>
        <taxon>Arachnida</taxon>
        <taxon>Araneae</taxon>
        <taxon>Araneomorphae</taxon>
        <taxon>Entelegynae</taxon>
        <taxon>Araneoidea</taxon>
        <taxon>Nephilidae</taxon>
        <taxon>Nephila</taxon>
    </lineage>
</organism>
<evidence type="ECO:0000313" key="1">
    <source>
        <dbReference type="EMBL" id="GFU32995.1"/>
    </source>
</evidence>
<sequence>TDFAILPVPDQISDSGNSILSHLKFLLNINERGVSNREILPPGRYHLESGRSRFVDAIASR</sequence>
<dbReference type="OrthoDB" id="411991at2759"/>
<proteinExistence type="predicted"/>